<dbReference type="AlphaFoldDB" id="X0TAD0"/>
<proteinExistence type="predicted"/>
<organism evidence="1">
    <name type="scientific">marine sediment metagenome</name>
    <dbReference type="NCBI Taxonomy" id="412755"/>
    <lineage>
        <taxon>unclassified sequences</taxon>
        <taxon>metagenomes</taxon>
        <taxon>ecological metagenomes</taxon>
    </lineage>
</organism>
<feature type="non-terminal residue" evidence="1">
    <location>
        <position position="1"/>
    </location>
</feature>
<protein>
    <submittedName>
        <fullName evidence="1">Uncharacterized protein</fullName>
    </submittedName>
</protein>
<evidence type="ECO:0000313" key="1">
    <source>
        <dbReference type="EMBL" id="GAF84291.1"/>
    </source>
</evidence>
<sequence>HHIVKENPLAKEKIRFVKAPASDGFKWAVHEGHVDVAKWFMENRPLMGGISSSIPGAFFDAACEGHLPLVKMFLSWTALWVWGSGLRGALKGGHAHIYAYIRREIDQR</sequence>
<reference evidence="1" key="1">
    <citation type="journal article" date="2014" name="Front. Microbiol.">
        <title>High frequency of phylogenetically diverse reductive dehalogenase-homologous genes in deep subseafloor sedimentary metagenomes.</title>
        <authorList>
            <person name="Kawai M."/>
            <person name="Futagami T."/>
            <person name="Toyoda A."/>
            <person name="Takaki Y."/>
            <person name="Nishi S."/>
            <person name="Hori S."/>
            <person name="Arai W."/>
            <person name="Tsubouchi T."/>
            <person name="Morono Y."/>
            <person name="Uchiyama I."/>
            <person name="Ito T."/>
            <person name="Fujiyama A."/>
            <person name="Inagaki F."/>
            <person name="Takami H."/>
        </authorList>
    </citation>
    <scope>NUCLEOTIDE SEQUENCE</scope>
    <source>
        <strain evidence="1">Expedition CK06-06</strain>
    </source>
</reference>
<comment type="caution">
    <text evidence="1">The sequence shown here is derived from an EMBL/GenBank/DDBJ whole genome shotgun (WGS) entry which is preliminary data.</text>
</comment>
<accession>X0TAD0</accession>
<gene>
    <name evidence="1" type="ORF">S01H1_12119</name>
</gene>
<dbReference type="EMBL" id="BARS01006203">
    <property type="protein sequence ID" value="GAF84291.1"/>
    <property type="molecule type" value="Genomic_DNA"/>
</dbReference>
<name>X0TAD0_9ZZZZ</name>